<dbReference type="AlphaFoldDB" id="A0A4Y7PFC2"/>
<reference evidence="2 3" key="1">
    <citation type="submission" date="2018-06" db="EMBL/GenBank/DDBJ databases">
        <title>A transcriptomic atlas of mushroom development highlights an independent origin of complex multicellularity.</title>
        <authorList>
            <consortium name="DOE Joint Genome Institute"/>
            <person name="Krizsan K."/>
            <person name="Almasi E."/>
            <person name="Merenyi Z."/>
            <person name="Sahu N."/>
            <person name="Viragh M."/>
            <person name="Koszo T."/>
            <person name="Mondo S."/>
            <person name="Kiss B."/>
            <person name="Balint B."/>
            <person name="Kues U."/>
            <person name="Barry K."/>
            <person name="Hegedus J.C."/>
            <person name="Henrissat B."/>
            <person name="Johnson J."/>
            <person name="Lipzen A."/>
            <person name="Ohm R."/>
            <person name="Nagy I."/>
            <person name="Pangilinan J."/>
            <person name="Yan J."/>
            <person name="Xiong Y."/>
            <person name="Grigoriev I.V."/>
            <person name="Hibbett D.S."/>
            <person name="Nagy L.G."/>
        </authorList>
    </citation>
    <scope>NUCLEOTIDE SEQUENCE [LARGE SCALE GENOMIC DNA]</scope>
    <source>
        <strain evidence="2 3">SZMC22713</strain>
    </source>
</reference>
<dbReference type="Proteomes" id="UP000294933">
    <property type="component" value="Unassembled WGS sequence"/>
</dbReference>
<feature type="region of interest" description="Disordered" evidence="1">
    <location>
        <begin position="312"/>
        <end position="345"/>
    </location>
</feature>
<organism evidence="2 3">
    <name type="scientific">Rickenella mellea</name>
    <dbReference type="NCBI Taxonomy" id="50990"/>
    <lineage>
        <taxon>Eukaryota</taxon>
        <taxon>Fungi</taxon>
        <taxon>Dikarya</taxon>
        <taxon>Basidiomycota</taxon>
        <taxon>Agaricomycotina</taxon>
        <taxon>Agaricomycetes</taxon>
        <taxon>Hymenochaetales</taxon>
        <taxon>Rickenellaceae</taxon>
        <taxon>Rickenella</taxon>
    </lineage>
</organism>
<accession>A0A4Y7PFC2</accession>
<sequence length="345" mass="38921">MQEETQVTWVNTVKTFIRKYRSLENPPTSSAVPLDSSQHQTVIAQALHAQSRFYDSRDAVNLAEQNTIRAAMGVRALMLGPARHGDEGRTWWRRFTDLIPGEEHPEWEDAGFLQTLYGAVAISPLSLLYYNWRPGGFGAKNLSLAKLVQAMHSPYLGRGDHILHVVEGDCWRHMALVGLNGPWANRTAMPMLVDKWEKIVYAMTPQPQTAVISATSWDAEVRLMKASKKWYFGAADALRGEARKKKTKAVYGPCPKPLDSFLKEQALAAFRNPDPVPAIPLKEEMTLFQRNPSLSLPPTVLREIYAPQRNGKLPPPWTYHSSRQQPLRLSSRKESATRNPKSQGR</sequence>
<name>A0A4Y7PFC2_9AGAM</name>
<proteinExistence type="predicted"/>
<dbReference type="VEuPathDB" id="FungiDB:BD410DRAFT_847240"/>
<evidence type="ECO:0000256" key="1">
    <source>
        <dbReference type="SAM" id="MobiDB-lite"/>
    </source>
</evidence>
<keyword evidence="3" id="KW-1185">Reference proteome</keyword>
<evidence type="ECO:0000313" key="2">
    <source>
        <dbReference type="EMBL" id="TDL13179.1"/>
    </source>
</evidence>
<protein>
    <submittedName>
        <fullName evidence="2">Uncharacterized protein</fullName>
    </submittedName>
</protein>
<gene>
    <name evidence="2" type="ORF">BD410DRAFT_847240</name>
</gene>
<evidence type="ECO:0000313" key="3">
    <source>
        <dbReference type="Proteomes" id="UP000294933"/>
    </source>
</evidence>
<dbReference type="EMBL" id="ML170887">
    <property type="protein sequence ID" value="TDL13179.1"/>
    <property type="molecule type" value="Genomic_DNA"/>
</dbReference>